<keyword evidence="3" id="KW-0045">Antibiotic biosynthesis</keyword>
<evidence type="ECO:0000259" key="4">
    <source>
        <dbReference type="Pfam" id="PF02668"/>
    </source>
</evidence>
<dbReference type="OrthoDB" id="9769888at2"/>
<dbReference type="EC" id="1.14.11.-" evidence="6"/>
<dbReference type="SUPFAM" id="SSF51197">
    <property type="entry name" value="Clavaminate synthase-like"/>
    <property type="match status" value="1"/>
</dbReference>
<evidence type="ECO:0000313" key="8">
    <source>
        <dbReference type="Proteomes" id="UP001326715"/>
    </source>
</evidence>
<dbReference type="InterPro" id="IPR003819">
    <property type="entry name" value="TauD/TfdA-like"/>
</dbReference>
<comment type="cofactor">
    <cofactor evidence="1">
        <name>Fe(2+)</name>
        <dbReference type="ChEBI" id="CHEBI:29033"/>
    </cofactor>
</comment>
<dbReference type="Proteomes" id="UP000183788">
    <property type="component" value="Unassembled WGS sequence"/>
</dbReference>
<reference evidence="5 7" key="1">
    <citation type="submission" date="2016-11" db="EMBL/GenBank/DDBJ databases">
        <authorList>
            <person name="Jaros S."/>
            <person name="Januszkiewicz K."/>
            <person name="Wedrychowicz H."/>
        </authorList>
    </citation>
    <scope>NUCLEOTIDE SEQUENCE [LARGE SCALE GENOMIC DNA]</scope>
    <source>
        <strain evidence="5 7">DSM 784</strain>
    </source>
</reference>
<feature type="domain" description="TauD/TfdA-like" evidence="4">
    <location>
        <begin position="41"/>
        <end position="331"/>
    </location>
</feature>
<name>A0A1K1QN67_9BACT</name>
<dbReference type="RefSeq" id="WP_072361447.1">
    <property type="nucleotide sequence ID" value="NZ_CP139972.1"/>
</dbReference>
<keyword evidence="2 6" id="KW-0560">Oxidoreductase</keyword>
<dbReference type="InterPro" id="IPR050411">
    <property type="entry name" value="AlphaKG_dependent_hydroxylases"/>
</dbReference>
<reference evidence="6 8" key="2">
    <citation type="submission" date="2023-11" db="EMBL/GenBank/DDBJ databases">
        <title>MicrobeMod: A computational toolkit for identifying prokaryotic methylation and restriction-modification with nanopore sequencing.</title>
        <authorList>
            <person name="Crits-Christoph A."/>
            <person name="Kang S.C."/>
            <person name="Lee H."/>
            <person name="Ostrov N."/>
        </authorList>
    </citation>
    <scope>NUCLEOTIDE SEQUENCE [LARGE SCALE GENOMIC DNA]</scope>
    <source>
        <strain evidence="6 8">ATCC 23090</strain>
    </source>
</reference>
<sequence>MDNLSKLKRIQTRSVPTVNGQSLVVKSPLSREQVFPLVIKPRYKGVDLADWVKKNRSEFDADLLKYGGVLLRGFDIQSLEDFGRFVGIFDTAPLPYMFRSSPRHELKEEVKHVYNSTVYPKEEKINLHNESSYSRSWGMKILFCCLQVAEEGGETPIADSRKILADIPSALVQKFRDKGVLYRRKLIKGLGMSWQEVFQTTDRRIVEDVCYENDIRYTFISEDHLEIEWNKKAVYTHPQSNEETWFNHVFFFNKYSRYEELGIRPGDPLPADLIHTDTLFGDGTDIIMEEYLQLKQAYDKNTISFLYEKGDIIFLDNMLAAHGRSSYKGSRLIATAIIEPAGDK</sequence>
<keyword evidence="5" id="KW-0223">Dioxygenase</keyword>
<dbReference type="Proteomes" id="UP001326715">
    <property type="component" value="Chromosome"/>
</dbReference>
<dbReference type="PANTHER" id="PTHR10696">
    <property type="entry name" value="GAMMA-BUTYROBETAINE HYDROXYLASE-RELATED"/>
    <property type="match status" value="1"/>
</dbReference>
<evidence type="ECO:0000256" key="1">
    <source>
        <dbReference type="ARBA" id="ARBA00001954"/>
    </source>
</evidence>
<dbReference type="PANTHER" id="PTHR10696:SF56">
    <property type="entry name" value="TAUD_TFDA-LIKE DOMAIN-CONTAINING PROTEIN"/>
    <property type="match status" value="1"/>
</dbReference>
<accession>A0A1K1QN67</accession>
<dbReference type="AlphaFoldDB" id="A0A1K1QN67"/>
<evidence type="ECO:0000256" key="2">
    <source>
        <dbReference type="ARBA" id="ARBA00023002"/>
    </source>
</evidence>
<dbReference type="STRING" id="1004.SAMN05661012_02958"/>
<dbReference type="Gene3D" id="3.60.130.10">
    <property type="entry name" value="Clavaminate synthase-like"/>
    <property type="match status" value="1"/>
</dbReference>
<keyword evidence="8" id="KW-1185">Reference proteome</keyword>
<proteinExistence type="predicted"/>
<dbReference type="EMBL" id="CP140154">
    <property type="protein sequence ID" value="WQG89299.1"/>
    <property type="molecule type" value="Genomic_DNA"/>
</dbReference>
<protein>
    <submittedName>
        <fullName evidence="6">TauD/TfdA family dioxygenase</fullName>
        <ecNumber evidence="6">1.14.11.-</ecNumber>
    </submittedName>
    <submittedName>
        <fullName evidence="5">Taurine dioxygenase, alpha-ketoglutarate-dependent</fullName>
    </submittedName>
</protein>
<dbReference type="GO" id="GO:0017000">
    <property type="term" value="P:antibiotic biosynthetic process"/>
    <property type="evidence" value="ECO:0007669"/>
    <property type="project" value="UniProtKB-KW"/>
</dbReference>
<evidence type="ECO:0000256" key="3">
    <source>
        <dbReference type="ARBA" id="ARBA00023194"/>
    </source>
</evidence>
<dbReference type="EMBL" id="FPIZ01000008">
    <property type="protein sequence ID" value="SFW61360.1"/>
    <property type="molecule type" value="Genomic_DNA"/>
</dbReference>
<dbReference type="Pfam" id="PF02668">
    <property type="entry name" value="TauD"/>
    <property type="match status" value="1"/>
</dbReference>
<evidence type="ECO:0000313" key="5">
    <source>
        <dbReference type="EMBL" id="SFW61360.1"/>
    </source>
</evidence>
<dbReference type="InterPro" id="IPR042098">
    <property type="entry name" value="TauD-like_sf"/>
</dbReference>
<evidence type="ECO:0000313" key="6">
    <source>
        <dbReference type="EMBL" id="WQG89299.1"/>
    </source>
</evidence>
<gene>
    <name evidence="5" type="ORF">SAMN05661012_02958</name>
    <name evidence="6" type="ORF">SR876_30680</name>
</gene>
<dbReference type="GO" id="GO:0016706">
    <property type="term" value="F:2-oxoglutarate-dependent dioxygenase activity"/>
    <property type="evidence" value="ECO:0007669"/>
    <property type="project" value="UniProtKB-ARBA"/>
</dbReference>
<evidence type="ECO:0000313" key="7">
    <source>
        <dbReference type="Proteomes" id="UP000183788"/>
    </source>
</evidence>
<organism evidence="5 7">
    <name type="scientific">Chitinophaga sancti</name>
    <dbReference type="NCBI Taxonomy" id="1004"/>
    <lineage>
        <taxon>Bacteria</taxon>
        <taxon>Pseudomonadati</taxon>
        <taxon>Bacteroidota</taxon>
        <taxon>Chitinophagia</taxon>
        <taxon>Chitinophagales</taxon>
        <taxon>Chitinophagaceae</taxon>
        <taxon>Chitinophaga</taxon>
    </lineage>
</organism>